<reference evidence="2 3" key="1">
    <citation type="submission" date="2022-10" db="EMBL/GenBank/DDBJ databases">
        <title>Paenibacillus description and whole genome data of maize root bacterial community.</title>
        <authorList>
            <person name="Marton D."/>
            <person name="Farkas M."/>
            <person name="Cserhati M."/>
        </authorList>
    </citation>
    <scope>NUCLEOTIDE SEQUENCE [LARGE SCALE GENOMIC DNA]</scope>
    <source>
        <strain evidence="2 3">P96</strain>
    </source>
</reference>
<gene>
    <name evidence="2" type="ORF">OIN60_10390</name>
</gene>
<evidence type="ECO:0008006" key="4">
    <source>
        <dbReference type="Google" id="ProtNLM"/>
    </source>
</evidence>
<dbReference type="Proteomes" id="UP001241848">
    <property type="component" value="Unassembled WGS sequence"/>
</dbReference>
<keyword evidence="3" id="KW-1185">Reference proteome</keyword>
<organism evidence="2 3">
    <name type="scientific">Paenibacillus zeirhizosphaerae</name>
    <dbReference type="NCBI Taxonomy" id="2987519"/>
    <lineage>
        <taxon>Bacteria</taxon>
        <taxon>Bacillati</taxon>
        <taxon>Bacillota</taxon>
        <taxon>Bacilli</taxon>
        <taxon>Bacillales</taxon>
        <taxon>Paenibacillaceae</taxon>
        <taxon>Paenibacillus</taxon>
    </lineage>
</organism>
<feature type="compositionally biased region" description="Polar residues" evidence="1">
    <location>
        <begin position="9"/>
        <end position="21"/>
    </location>
</feature>
<sequence>MDKKKSLKQKMQSTADKSSNVEGGKEHPTTNTNMGKFHIPNRPSV</sequence>
<dbReference type="EMBL" id="JAPCKK010000016">
    <property type="protein sequence ID" value="MDP4097178.1"/>
    <property type="molecule type" value="Genomic_DNA"/>
</dbReference>
<comment type="caution">
    <text evidence="2">The sequence shown here is derived from an EMBL/GenBank/DDBJ whole genome shotgun (WGS) entry which is preliminary data.</text>
</comment>
<evidence type="ECO:0000313" key="2">
    <source>
        <dbReference type="EMBL" id="MDP4097178.1"/>
    </source>
</evidence>
<name>A0ABT9FR15_9BACL</name>
<feature type="region of interest" description="Disordered" evidence="1">
    <location>
        <begin position="1"/>
        <end position="45"/>
    </location>
</feature>
<proteinExistence type="predicted"/>
<accession>A0ABT9FR15</accession>
<dbReference type="RefSeq" id="WP_305754798.1">
    <property type="nucleotide sequence ID" value="NZ_JAPCKK010000016.1"/>
</dbReference>
<evidence type="ECO:0000313" key="3">
    <source>
        <dbReference type="Proteomes" id="UP001241848"/>
    </source>
</evidence>
<protein>
    <recommendedName>
        <fullName evidence="4">YuzL family protein</fullName>
    </recommendedName>
</protein>
<evidence type="ECO:0000256" key="1">
    <source>
        <dbReference type="SAM" id="MobiDB-lite"/>
    </source>
</evidence>